<dbReference type="RefSeq" id="WP_322937854.1">
    <property type="nucleotide sequence ID" value="NZ_CP141059.1"/>
</dbReference>
<accession>A0ABZ0ZSN6</accession>
<dbReference type="Proteomes" id="UP001327225">
    <property type="component" value="Chromosome"/>
</dbReference>
<sequence length="355" mass="39295">MAGIAEQLFEVHVERAHGAPGVERLQAVLATVKRIYRVRSPQSFPEGLVVVASIAPGGVLDPSVSSQLDTAYKLNSLSAGAVVEVMADGTARGRPLGSDDINAMALSAVVYWYSNASGDGTEAIVLPDGHVSVPNPNGYPSAIASPTFWELEDSLSWYHERLASKGTCKILKTVWADDGQGRRLAFVNHPEIIMRESLAQHLRSSLRDHQAIRVNEEQNQSETEPVDIEVTWSLTTHIALLEVKWVGKCLEETNTRLASYSYADSRAREGVPQLSGYLDDAYERNPGHEVKGYLVVFDGRRRGISRWQPGAVSGNDAWYYENREIDYRGTIPVRDDFRPPVRLFLEPRLPRPTAS</sequence>
<reference evidence="2" key="1">
    <citation type="submission" date="2023-12" db="EMBL/GenBank/DDBJ databases">
        <title>Novel species in genus Nocardioides.</title>
        <authorList>
            <person name="Zhou H."/>
        </authorList>
    </citation>
    <scope>NUCLEOTIDE SEQUENCE [LARGE SCALE GENOMIC DNA]</scope>
    <source>
        <strain evidence="2">HM61</strain>
    </source>
</reference>
<keyword evidence="2" id="KW-1185">Reference proteome</keyword>
<evidence type="ECO:0000313" key="2">
    <source>
        <dbReference type="Proteomes" id="UP001327225"/>
    </source>
</evidence>
<gene>
    <name evidence="1" type="ORF">SHK19_03380</name>
</gene>
<name>A0ABZ0ZSN6_9ACTN</name>
<dbReference type="EMBL" id="CP141059">
    <property type="protein sequence ID" value="WQQ27275.1"/>
    <property type="molecule type" value="Genomic_DNA"/>
</dbReference>
<proteinExistence type="predicted"/>
<evidence type="ECO:0000313" key="1">
    <source>
        <dbReference type="EMBL" id="WQQ27275.1"/>
    </source>
</evidence>
<organism evidence="1 2">
    <name type="scientific">Nocardioides bizhenqiangii</name>
    <dbReference type="NCBI Taxonomy" id="3095076"/>
    <lineage>
        <taxon>Bacteria</taxon>
        <taxon>Bacillati</taxon>
        <taxon>Actinomycetota</taxon>
        <taxon>Actinomycetes</taxon>
        <taxon>Propionibacteriales</taxon>
        <taxon>Nocardioidaceae</taxon>
        <taxon>Nocardioides</taxon>
    </lineage>
</organism>
<protein>
    <recommendedName>
        <fullName evidence="3">Restriction endonuclease</fullName>
    </recommendedName>
</protein>
<evidence type="ECO:0008006" key="3">
    <source>
        <dbReference type="Google" id="ProtNLM"/>
    </source>
</evidence>